<evidence type="ECO:0000256" key="1">
    <source>
        <dbReference type="SAM" id="SignalP"/>
    </source>
</evidence>
<dbReference type="PROSITE" id="PS51257">
    <property type="entry name" value="PROKAR_LIPOPROTEIN"/>
    <property type="match status" value="1"/>
</dbReference>
<evidence type="ECO:0000313" key="3">
    <source>
        <dbReference type="Proteomes" id="UP000575898"/>
    </source>
</evidence>
<evidence type="ECO:0000313" key="2">
    <source>
        <dbReference type="EMBL" id="MBB5017750.1"/>
    </source>
</evidence>
<accession>A0A840MH93</accession>
<keyword evidence="1" id="KW-0732">Signal</keyword>
<comment type="caution">
    <text evidence="2">The sequence shown here is derived from an EMBL/GenBank/DDBJ whole genome shotgun (WGS) entry which is preliminary data.</text>
</comment>
<protein>
    <recommendedName>
        <fullName evidence="4">DUF4148 domain-containing protein</fullName>
    </recommendedName>
</protein>
<evidence type="ECO:0008006" key="4">
    <source>
        <dbReference type="Google" id="ProtNLM"/>
    </source>
</evidence>
<feature type="signal peptide" evidence="1">
    <location>
        <begin position="1"/>
        <end position="19"/>
    </location>
</feature>
<dbReference type="RefSeq" id="WP_184036050.1">
    <property type="nucleotide sequence ID" value="NZ_JACHHY010000005.1"/>
</dbReference>
<dbReference type="AlphaFoldDB" id="A0A840MH93"/>
<proteinExistence type="predicted"/>
<dbReference type="Proteomes" id="UP000575898">
    <property type="component" value="Unassembled WGS sequence"/>
</dbReference>
<gene>
    <name evidence="2" type="ORF">HNQ59_001020</name>
</gene>
<dbReference type="EMBL" id="JACHHY010000005">
    <property type="protein sequence ID" value="MBB5017750.1"/>
    <property type="molecule type" value="Genomic_DNA"/>
</dbReference>
<organism evidence="2 3">
    <name type="scientific">Chitinivorax tropicus</name>
    <dbReference type="NCBI Taxonomy" id="714531"/>
    <lineage>
        <taxon>Bacteria</taxon>
        <taxon>Pseudomonadati</taxon>
        <taxon>Pseudomonadota</taxon>
        <taxon>Betaproteobacteria</taxon>
        <taxon>Chitinivorax</taxon>
    </lineage>
</organism>
<feature type="chain" id="PRO_5032395221" description="DUF4148 domain-containing protein" evidence="1">
    <location>
        <begin position="20"/>
        <end position="75"/>
    </location>
</feature>
<sequence>MKPSLILALSLAATLAACSNTPEQAPYDDDKEYITGSNIPRRSSAIRSPEIKVGDRKAAEAIREAADIGHRRITQ</sequence>
<keyword evidence="3" id="KW-1185">Reference proteome</keyword>
<name>A0A840MH93_9PROT</name>
<reference evidence="2 3" key="1">
    <citation type="submission" date="2020-08" db="EMBL/GenBank/DDBJ databases">
        <title>Genomic Encyclopedia of Type Strains, Phase IV (KMG-IV): sequencing the most valuable type-strain genomes for metagenomic binning, comparative biology and taxonomic classification.</title>
        <authorList>
            <person name="Goeker M."/>
        </authorList>
    </citation>
    <scope>NUCLEOTIDE SEQUENCE [LARGE SCALE GENOMIC DNA]</scope>
    <source>
        <strain evidence="2 3">DSM 27165</strain>
    </source>
</reference>